<reference evidence="1" key="1">
    <citation type="submission" date="2021-01" db="EMBL/GenBank/DDBJ databases">
        <authorList>
            <person name="Corre E."/>
            <person name="Pelletier E."/>
            <person name="Niang G."/>
            <person name="Scheremetjew M."/>
            <person name="Finn R."/>
            <person name="Kale V."/>
            <person name="Holt S."/>
            <person name="Cochrane G."/>
            <person name="Meng A."/>
            <person name="Brown T."/>
            <person name="Cohen L."/>
        </authorList>
    </citation>
    <scope>NUCLEOTIDE SEQUENCE</scope>
    <source>
        <strain evidence="1">CCMP2877</strain>
    </source>
</reference>
<accession>A0A7S1XXS8</accession>
<organism evidence="1">
    <name type="scientific">Phaeomonas parva</name>
    <dbReference type="NCBI Taxonomy" id="124430"/>
    <lineage>
        <taxon>Eukaryota</taxon>
        <taxon>Sar</taxon>
        <taxon>Stramenopiles</taxon>
        <taxon>Ochrophyta</taxon>
        <taxon>Pinguiophyceae</taxon>
        <taxon>Pinguiochrysidales</taxon>
        <taxon>Pinguiochrysidaceae</taxon>
        <taxon>Phaeomonas</taxon>
    </lineage>
</organism>
<gene>
    <name evidence="1" type="ORF">PPAR1163_LOCUS23135</name>
</gene>
<protein>
    <submittedName>
        <fullName evidence="1">Uncharacterized protein</fullName>
    </submittedName>
</protein>
<name>A0A7S1XXS8_9STRA</name>
<dbReference type="EMBL" id="HBGJ01036610">
    <property type="protein sequence ID" value="CAD9264746.1"/>
    <property type="molecule type" value="Transcribed_RNA"/>
</dbReference>
<evidence type="ECO:0000313" key="1">
    <source>
        <dbReference type="EMBL" id="CAD9264746.1"/>
    </source>
</evidence>
<dbReference type="AlphaFoldDB" id="A0A7S1XXS8"/>
<sequence length="100" mass="11492">MEVPKPGTWAKHEWNENHYSVLGDVMWYDLLHRAGFVDVDFWEFDVTPAPEQKQRMGIPEDFHDGYYAFLARKNSSAPKPTYKSAMKVVSLPFEGAPEGT</sequence>
<proteinExistence type="predicted"/>